<dbReference type="Gene3D" id="6.10.250.690">
    <property type="match status" value="1"/>
</dbReference>
<dbReference type="Gene3D" id="3.40.50.2300">
    <property type="match status" value="1"/>
</dbReference>
<dbReference type="SUPFAM" id="SSF52172">
    <property type="entry name" value="CheY-like"/>
    <property type="match status" value="1"/>
</dbReference>
<evidence type="ECO:0000256" key="6">
    <source>
        <dbReference type="PROSITE-ProRule" id="PRU00169"/>
    </source>
</evidence>
<dbReference type="RefSeq" id="WP_095350402.1">
    <property type="nucleotide sequence ID" value="NZ_JBDNMF010000058.1"/>
</dbReference>
<dbReference type="AlphaFoldDB" id="A0A269XUD4"/>
<gene>
    <name evidence="10" type="ORF">B8X00_12580</name>
</gene>
<dbReference type="PROSITE" id="PS50110">
    <property type="entry name" value="RESPONSE_REGULATORY"/>
    <property type="match status" value="1"/>
</dbReference>
<keyword evidence="4 7" id="KW-0238">DNA-binding</keyword>
<evidence type="ECO:0000256" key="1">
    <source>
        <dbReference type="ARBA" id="ARBA00022553"/>
    </source>
</evidence>
<dbReference type="OrthoDB" id="9802426at2"/>
<dbReference type="CDD" id="cd00383">
    <property type="entry name" value="trans_reg_C"/>
    <property type="match status" value="1"/>
</dbReference>
<dbReference type="InterPro" id="IPR036388">
    <property type="entry name" value="WH-like_DNA-bd_sf"/>
</dbReference>
<organism evidence="10 11">
    <name type="scientific">Acetobacter fabarum</name>
    <dbReference type="NCBI Taxonomy" id="483199"/>
    <lineage>
        <taxon>Bacteria</taxon>
        <taxon>Pseudomonadati</taxon>
        <taxon>Pseudomonadota</taxon>
        <taxon>Alphaproteobacteria</taxon>
        <taxon>Acetobacterales</taxon>
        <taxon>Acetobacteraceae</taxon>
        <taxon>Acetobacter</taxon>
    </lineage>
</organism>
<dbReference type="PROSITE" id="PS51755">
    <property type="entry name" value="OMPR_PHOB"/>
    <property type="match status" value="1"/>
</dbReference>
<dbReference type="PANTHER" id="PTHR48111">
    <property type="entry name" value="REGULATOR OF RPOS"/>
    <property type="match status" value="1"/>
</dbReference>
<accession>A0A269XUD4</accession>
<evidence type="ECO:0000256" key="7">
    <source>
        <dbReference type="PROSITE-ProRule" id="PRU01091"/>
    </source>
</evidence>
<evidence type="ECO:0000256" key="5">
    <source>
        <dbReference type="ARBA" id="ARBA00023163"/>
    </source>
</evidence>
<evidence type="ECO:0000259" key="9">
    <source>
        <dbReference type="PROSITE" id="PS51755"/>
    </source>
</evidence>
<evidence type="ECO:0000313" key="11">
    <source>
        <dbReference type="Proteomes" id="UP000216151"/>
    </source>
</evidence>
<dbReference type="SMART" id="SM00862">
    <property type="entry name" value="Trans_reg_C"/>
    <property type="match status" value="1"/>
</dbReference>
<dbReference type="GO" id="GO:0032993">
    <property type="term" value="C:protein-DNA complex"/>
    <property type="evidence" value="ECO:0007669"/>
    <property type="project" value="TreeGrafter"/>
</dbReference>
<sequence length="234" mass="26380">MTSVTRPRLLLVEDDYVTTDYLQQGLEKCGVDVVSVANGNEGSHYALSQPWDVIILDRMLPGLDGLTILMRMRAQGIMTPVLFLTTMDGVPSRVVGLRHGADDYMVKPFALPELVARVQVLLRRSSSFRNTAILNVDDVELNLLTLAVTRNGEKIFLQPQEFKLLEYFMRNAGTILSRQMLLKDVWHMDFPVRTNIVETHVCRLREKLGQDAPPLIHTIRGSGYVMSANLNDIV</sequence>
<dbReference type="SMART" id="SM00448">
    <property type="entry name" value="REC"/>
    <property type="match status" value="1"/>
</dbReference>
<keyword evidence="1 6" id="KW-0597">Phosphoprotein</keyword>
<feature type="domain" description="Response regulatory" evidence="8">
    <location>
        <begin position="8"/>
        <end position="122"/>
    </location>
</feature>
<dbReference type="GO" id="GO:0005829">
    <property type="term" value="C:cytosol"/>
    <property type="evidence" value="ECO:0007669"/>
    <property type="project" value="TreeGrafter"/>
</dbReference>
<dbReference type="InterPro" id="IPR001789">
    <property type="entry name" value="Sig_transdc_resp-reg_receiver"/>
</dbReference>
<protein>
    <submittedName>
        <fullName evidence="10">DNA-binding response regulator</fullName>
    </submittedName>
</protein>
<dbReference type="GO" id="GO:0000156">
    <property type="term" value="F:phosphorelay response regulator activity"/>
    <property type="evidence" value="ECO:0007669"/>
    <property type="project" value="TreeGrafter"/>
</dbReference>
<comment type="caution">
    <text evidence="10">The sequence shown here is derived from an EMBL/GenBank/DDBJ whole genome shotgun (WGS) entry which is preliminary data.</text>
</comment>
<evidence type="ECO:0000256" key="2">
    <source>
        <dbReference type="ARBA" id="ARBA00023012"/>
    </source>
</evidence>
<keyword evidence="2" id="KW-0902">Two-component regulatory system</keyword>
<dbReference type="InterPro" id="IPR011006">
    <property type="entry name" value="CheY-like_superfamily"/>
</dbReference>
<evidence type="ECO:0000259" key="8">
    <source>
        <dbReference type="PROSITE" id="PS50110"/>
    </source>
</evidence>
<name>A0A269XUD4_9PROT</name>
<feature type="domain" description="OmpR/PhoB-type" evidence="9">
    <location>
        <begin position="131"/>
        <end position="228"/>
    </location>
</feature>
<keyword evidence="5" id="KW-0804">Transcription</keyword>
<reference evidence="10 11" key="1">
    <citation type="submission" date="2017-04" db="EMBL/GenBank/DDBJ databases">
        <title>Kefir bacterial isolates.</title>
        <authorList>
            <person name="Kim Y."/>
            <person name="Blasche S."/>
            <person name="Patil K.R."/>
        </authorList>
    </citation>
    <scope>NUCLEOTIDE SEQUENCE [LARGE SCALE GENOMIC DNA]</scope>
    <source>
        <strain evidence="10 11">KR</strain>
    </source>
</reference>
<keyword evidence="3" id="KW-0805">Transcription regulation</keyword>
<dbReference type="Proteomes" id="UP000216151">
    <property type="component" value="Unassembled WGS sequence"/>
</dbReference>
<dbReference type="PANTHER" id="PTHR48111:SF76">
    <property type="entry name" value="TWO-COMPONENT RESPONSE REGULATOR"/>
    <property type="match status" value="1"/>
</dbReference>
<keyword evidence="11" id="KW-1185">Reference proteome</keyword>
<proteinExistence type="predicted"/>
<dbReference type="FunFam" id="1.10.10.10:FF:000005">
    <property type="entry name" value="Two-component system response regulator"/>
    <property type="match status" value="1"/>
</dbReference>
<dbReference type="Pfam" id="PF00072">
    <property type="entry name" value="Response_reg"/>
    <property type="match status" value="1"/>
</dbReference>
<dbReference type="Pfam" id="PF00486">
    <property type="entry name" value="Trans_reg_C"/>
    <property type="match status" value="1"/>
</dbReference>
<dbReference type="EMBL" id="NCXK01000037">
    <property type="protein sequence ID" value="PAK76888.1"/>
    <property type="molecule type" value="Genomic_DNA"/>
</dbReference>
<evidence type="ECO:0000313" key="10">
    <source>
        <dbReference type="EMBL" id="PAK76888.1"/>
    </source>
</evidence>
<feature type="modified residue" description="4-aspartylphosphate" evidence="6">
    <location>
        <position position="57"/>
    </location>
</feature>
<dbReference type="InterPro" id="IPR039420">
    <property type="entry name" value="WalR-like"/>
</dbReference>
<evidence type="ECO:0000256" key="4">
    <source>
        <dbReference type="ARBA" id="ARBA00023125"/>
    </source>
</evidence>
<dbReference type="GO" id="GO:0006355">
    <property type="term" value="P:regulation of DNA-templated transcription"/>
    <property type="evidence" value="ECO:0007669"/>
    <property type="project" value="InterPro"/>
</dbReference>
<evidence type="ECO:0000256" key="3">
    <source>
        <dbReference type="ARBA" id="ARBA00023015"/>
    </source>
</evidence>
<dbReference type="GO" id="GO:0000976">
    <property type="term" value="F:transcription cis-regulatory region binding"/>
    <property type="evidence" value="ECO:0007669"/>
    <property type="project" value="TreeGrafter"/>
</dbReference>
<feature type="DNA-binding region" description="OmpR/PhoB-type" evidence="7">
    <location>
        <begin position="131"/>
        <end position="228"/>
    </location>
</feature>
<dbReference type="Gene3D" id="1.10.10.10">
    <property type="entry name" value="Winged helix-like DNA-binding domain superfamily/Winged helix DNA-binding domain"/>
    <property type="match status" value="1"/>
</dbReference>
<dbReference type="InterPro" id="IPR001867">
    <property type="entry name" value="OmpR/PhoB-type_DNA-bd"/>
</dbReference>